<keyword evidence="1" id="KW-1133">Transmembrane helix</keyword>
<feature type="transmembrane region" description="Helical" evidence="1">
    <location>
        <begin position="360"/>
        <end position="388"/>
    </location>
</feature>
<dbReference type="GO" id="GO:0005886">
    <property type="term" value="C:plasma membrane"/>
    <property type="evidence" value="ECO:0007669"/>
    <property type="project" value="UniProtKB-SubCell"/>
</dbReference>
<dbReference type="Pfam" id="PF12679">
    <property type="entry name" value="ABC2_membrane_2"/>
    <property type="match status" value="1"/>
</dbReference>
<dbReference type="GO" id="GO:0140359">
    <property type="term" value="F:ABC-type transporter activity"/>
    <property type="evidence" value="ECO:0007669"/>
    <property type="project" value="InterPro"/>
</dbReference>
<feature type="transmembrane region" description="Helical" evidence="1">
    <location>
        <begin position="509"/>
        <end position="527"/>
    </location>
</feature>
<feature type="transmembrane region" description="Helical" evidence="1">
    <location>
        <begin position="313"/>
        <end position="339"/>
    </location>
</feature>
<keyword evidence="1" id="KW-0812">Transmembrane</keyword>
<dbReference type="AlphaFoldDB" id="I3ZUI3"/>
<dbReference type="EMBL" id="CP003651">
    <property type="protein sequence ID" value="AFL95367.1"/>
    <property type="molecule type" value="Genomic_DNA"/>
</dbReference>
<evidence type="ECO:0000256" key="1">
    <source>
        <dbReference type="SAM" id="Phobius"/>
    </source>
</evidence>
<accession>I3ZUI3</accession>
<feature type="transmembrane region" description="Helical" evidence="1">
    <location>
        <begin position="77"/>
        <end position="95"/>
    </location>
</feature>
<feature type="transmembrane region" description="Helical" evidence="1">
    <location>
        <begin position="400"/>
        <end position="422"/>
    </location>
</feature>
<dbReference type="HOGENOM" id="CLU_537075_0_0_2"/>
<reference evidence="2 3" key="1">
    <citation type="journal article" date="2012" name="J. Bacteriol.">
        <title>Complete Genome Sequence of the Hyperthermophilic Archaeon Thermococcus sp. Strain CL1, Isolated from a Paralvinella sp. Polychaete Worm Collected from a Hydrothermal Vent.</title>
        <authorList>
            <person name="Jung J.H."/>
            <person name="Holden J.F."/>
            <person name="Seo D.H."/>
            <person name="Park K.H."/>
            <person name="Shin H."/>
            <person name="Ryu S."/>
            <person name="Lee J.H."/>
            <person name="Park C.S."/>
        </authorList>
    </citation>
    <scope>NUCLEOTIDE SEQUENCE [LARGE SCALE GENOMIC DNA]</scope>
    <source>
        <strain evidence="3">DSM 27260 / KACC 17922 / CL1</strain>
    </source>
</reference>
<sequence>MKPLNIFLTFFELELNRLKGNPVLRLQHLFAALAAIVSIIAVEIDVSRFTAHYQDIPAEELARLVTADLITKWLPNFLKFLFMPLLLILLLSRFGSDFERGNVVLMLSKPLTRRRYFLGWTSEGLKLVLISALGIALSGALAMLAHGFAVRDYLIGSLVLSLSLVGVVGIVLFLLPFATSRDSGVFLGLGAFVMLLLLGKSDYSFVPTVYLERAVSIGGGVSVSYRVIAELFALSIALSLAGMELFRRRELRSPGPLPVPGVSFSPRGLYGVFLGLSLQSRRFMAFVAFTALMALLSKGTLDKYYLNYGNPGLLNALISTLNGSLLPFVVLPLGALSISSTIDNGTVRVLLSKPLRRKDFFLGTLLSDALAVSLGVALYVALVIAYALHLGAPLSKTLELGLVFGSLLFLSLLQYLALGYLLSAFMRGRKALIFSVLLAFLVGFVAPLLVITASLAGAGNGSPIEVFSRNALLVPSPSAQYTVLNMAVSPKRSLPPAPVSEVLDYKANMAMLILPTLAYLTVSWVKFRKADLR</sequence>
<name>I3ZUI3_THECF</name>
<feature type="transmembrane region" description="Helical" evidence="1">
    <location>
        <begin position="153"/>
        <end position="177"/>
    </location>
</feature>
<dbReference type="PANTHER" id="PTHR43471">
    <property type="entry name" value="ABC TRANSPORTER PERMEASE"/>
    <property type="match status" value="1"/>
</dbReference>
<feature type="transmembrane region" description="Helical" evidence="1">
    <location>
        <begin position="434"/>
        <end position="458"/>
    </location>
</feature>
<proteinExistence type="predicted"/>
<evidence type="ECO:0000313" key="3">
    <source>
        <dbReference type="Proteomes" id="UP000006064"/>
    </source>
</evidence>
<feature type="transmembrane region" description="Helical" evidence="1">
    <location>
        <begin position="283"/>
        <end position="301"/>
    </location>
</feature>
<organism evidence="2 3">
    <name type="scientific">Thermococcus cleftensis (strain DSM 27260 / KACC 17922 / CL1)</name>
    <dbReference type="NCBI Taxonomy" id="163003"/>
    <lineage>
        <taxon>Archaea</taxon>
        <taxon>Methanobacteriati</taxon>
        <taxon>Methanobacteriota</taxon>
        <taxon>Thermococci</taxon>
        <taxon>Thermococcales</taxon>
        <taxon>Thermococcaceae</taxon>
        <taxon>Thermococcus</taxon>
    </lineage>
</organism>
<dbReference type="PANTHER" id="PTHR43471:SF12">
    <property type="entry name" value="HYPOTHETICAL MEMBRANE PROTEIN, CONSERVED"/>
    <property type="match status" value="1"/>
</dbReference>
<keyword evidence="3" id="KW-1185">Reference proteome</keyword>
<dbReference type="STRING" id="163003.CL1_1164"/>
<gene>
    <name evidence="2" type="ORF">CL1_1164</name>
</gene>
<feature type="transmembrane region" description="Helical" evidence="1">
    <location>
        <begin position="116"/>
        <end position="141"/>
    </location>
</feature>
<protein>
    <submittedName>
        <fullName evidence="2">ABC type transporter permease 2</fullName>
    </submittedName>
</protein>
<dbReference type="Proteomes" id="UP000006064">
    <property type="component" value="Chromosome"/>
</dbReference>
<feature type="transmembrane region" description="Helical" evidence="1">
    <location>
        <begin position="184"/>
        <end position="203"/>
    </location>
</feature>
<dbReference type="KEGG" id="thm:CL1_1164"/>
<keyword evidence="1" id="KW-0472">Membrane</keyword>
<feature type="transmembrane region" description="Helical" evidence="1">
    <location>
        <begin position="223"/>
        <end position="243"/>
    </location>
</feature>
<evidence type="ECO:0000313" key="2">
    <source>
        <dbReference type="EMBL" id="AFL95367.1"/>
    </source>
</evidence>